<name>U5QEX6_GLOK1</name>
<dbReference type="AlphaFoldDB" id="U5QEX6"/>
<dbReference type="PANTHER" id="PTHR33926:SF4">
    <property type="entry name" value="PROTEIN TIC 22, CHLOROPLASTIC"/>
    <property type="match status" value="1"/>
</dbReference>
<dbReference type="EMBL" id="CP003587">
    <property type="protein sequence ID" value="AGY57471.1"/>
    <property type="molecule type" value="Genomic_DNA"/>
</dbReference>
<dbReference type="HOGENOM" id="CLU_073560_0_0_3"/>
<reference evidence="1 2" key="1">
    <citation type="journal article" date="2013" name="PLoS ONE">
        <title>Cultivation and Complete Genome Sequencing of Gloeobacter kilaueensis sp. nov., from a Lava Cave in Kilauea Caldera, Hawai'i.</title>
        <authorList>
            <person name="Saw J.H."/>
            <person name="Schatz M."/>
            <person name="Brown M.V."/>
            <person name="Kunkel D.D."/>
            <person name="Foster J.S."/>
            <person name="Shick H."/>
            <person name="Christensen S."/>
            <person name="Hou S."/>
            <person name="Wan X."/>
            <person name="Donachie S.P."/>
        </authorList>
    </citation>
    <scope>NUCLEOTIDE SEQUENCE [LARGE SCALE GENOMIC DNA]</scope>
    <source>
        <strain evidence="2">JS</strain>
    </source>
</reference>
<dbReference type="STRING" id="1183438.GKIL_1225"/>
<dbReference type="InterPro" id="IPR007378">
    <property type="entry name" value="Tic22-like"/>
</dbReference>
<gene>
    <name evidence="1" type="ORF">GKIL_1225</name>
</gene>
<protein>
    <recommendedName>
        <fullName evidence="3">Tic22 family protein</fullName>
    </recommendedName>
</protein>
<sequence length="252" mass="27774">MKFPGASPGWRQAVWLVLSIALFTFSVAALPVLALSEDQLVAKLNAVPVFTIIDAKGSPLLLIPKQQKDIGILNFYLDSTLAQQAIKLVKDQNPDKGKVYQVASTALGRAYTAIKQEREKKDSKVRFQFLSSPASIQYAYQVAKKKDPNLKNFQGVPVFFLTGGDRRGILTLKRNGQEFLPMFFSEVDLQRNLAALRKGRSDLPGNLSVEVATLDSVVGTMLSGQSDKDAEKITFIPSRAALEYAKTLQKPK</sequence>
<organism evidence="1 2">
    <name type="scientific">Gloeobacter kilaueensis (strain ATCC BAA-2537 / CCAP 1431/1 / ULC 316 / JS1)</name>
    <dbReference type="NCBI Taxonomy" id="1183438"/>
    <lineage>
        <taxon>Bacteria</taxon>
        <taxon>Bacillati</taxon>
        <taxon>Cyanobacteriota</taxon>
        <taxon>Cyanophyceae</taxon>
        <taxon>Gloeobacterales</taxon>
        <taxon>Gloeobacteraceae</taxon>
        <taxon>Gloeobacter</taxon>
    </lineage>
</organism>
<proteinExistence type="predicted"/>
<evidence type="ECO:0000313" key="2">
    <source>
        <dbReference type="Proteomes" id="UP000017396"/>
    </source>
</evidence>
<dbReference type="eggNOG" id="ENOG502Z8C3">
    <property type="taxonomic scope" value="Bacteria"/>
</dbReference>
<dbReference type="Gene3D" id="3.40.1350.100">
    <property type="match status" value="2"/>
</dbReference>
<accession>U5QEX6</accession>
<dbReference type="PANTHER" id="PTHR33926">
    <property type="entry name" value="PROTEIN TIC 22, CHLOROPLASTIC"/>
    <property type="match status" value="1"/>
</dbReference>
<dbReference type="Pfam" id="PF04278">
    <property type="entry name" value="Tic22"/>
    <property type="match status" value="1"/>
</dbReference>
<dbReference type="KEGG" id="glj:GKIL_1225"/>
<evidence type="ECO:0000313" key="1">
    <source>
        <dbReference type="EMBL" id="AGY57471.1"/>
    </source>
</evidence>
<evidence type="ECO:0008006" key="3">
    <source>
        <dbReference type="Google" id="ProtNLM"/>
    </source>
</evidence>
<dbReference type="RefSeq" id="WP_023172557.1">
    <property type="nucleotide sequence ID" value="NC_022600.1"/>
</dbReference>
<dbReference type="Proteomes" id="UP000017396">
    <property type="component" value="Chromosome"/>
</dbReference>
<dbReference type="GO" id="GO:0015031">
    <property type="term" value="P:protein transport"/>
    <property type="evidence" value="ECO:0007669"/>
    <property type="project" value="InterPro"/>
</dbReference>
<keyword evidence="2" id="KW-1185">Reference proteome</keyword>
<dbReference type="OrthoDB" id="509198at2"/>